<dbReference type="Gene3D" id="3.60.15.10">
    <property type="entry name" value="Ribonuclease Z/Hydroxyacylglutathione hydrolase-like"/>
    <property type="match status" value="1"/>
</dbReference>
<dbReference type="SMART" id="SM00046">
    <property type="entry name" value="DAGKc"/>
    <property type="match status" value="1"/>
</dbReference>
<dbReference type="HOGENOM" id="CLU_012391_0_0_1"/>
<evidence type="ECO:0000256" key="8">
    <source>
        <dbReference type="ARBA" id="ARBA00022840"/>
    </source>
</evidence>
<dbReference type="FunFam" id="2.60.200.40:FF:000007">
    <property type="entry name" value="diacylglycerol kinase"/>
    <property type="match status" value="1"/>
</dbReference>
<dbReference type="Gene3D" id="3.40.50.12650">
    <property type="match status" value="1"/>
</dbReference>
<keyword evidence="6 12" id="KW-0418">Kinase</keyword>
<proteinExistence type="inferred from homology"/>
<sequence>MPLFPSSPKGQNSNRRREREPGELRREGVGQAMDEGLVSVDKFSGGSQAYFLTHLHQDHTRGLGAAGGWRHGPLYCSLVTARLFPTRFPGVDASLLRPLAPGASASLSLSFPSTGRAVSVVVTAIPALHCPGSLMYLFRGDLGCMLYTGDFRWELRCERARAAKKALLDALAGDTVDVLYLDNTYCHPSLSFPPRPIVAEQIVNIIRAHPDHEVIIGVDTLGKEDLLLHISRALQTKVIWVWPQRLQTIHLLGIDDNQEIFTTQTSLTRVRAVPRYSLTIESLDALNTVCPTIGIMPSGIPWLWKNSKGKAKSGVKSPAKSIRCKGLDEGALERDYDPLSPPKLFEKDSYSLPYSEHACFAELEDFMLTVRPSTVIGIVSTSFCYVNPRHHFSHLCADNVYSDKTPEKNKGKDISVLTPKKRQNGSKTQERKIRIVYGSRVTMKRKECCGAKIVEPEEPISVQDSMKNNLVKNNMLKEFYIPTYIFVPESPVEKVSQIPSCPVIVFINTKSGGQLGHDLIVTYRKLLNNSQVFDLLEEAPDKVLHKLYGNMERLKRDGDTVAAEIHRRLRLIVAGGDGTAGWLLGVVSDLKLVHPPPVATVPLGTGNNLPYSFGWGKRNPGTDEKSVLSFLQSVRQAKEMKIDSWHIVMKMESRKSSTCDPIAPLDLPHSLHAFHRVPNNPQDKEYSCTFRGGFWNYFSMGMDAQVSYAFHSERKLHPEKFKNQLSNQKTYLKLACTQGWFCASLCHPMSRNIAHLSKVKIMKKSGKWETLEIPQSIRSIVCLNLPSFSGGLNPWGTPSERKQRKRDLVMPPLVDDGLLEIVGFKDAWHGLVLLSPKGHGTRLAQAHRVQFKFHKGATDHAYMRLDGEPWNQPLPKDDGKVLVEISHAGQVKMLATKNCIAKGIHEALAMSTVHPESSSSSDDTDDDDDFAEERKNFGAALSFRYMDDVTKEEKLTQSRFLYMRLGALVCPIITKSILKHTQDMPVCH</sequence>
<dbReference type="InterPro" id="IPR016064">
    <property type="entry name" value="NAD/diacylglycerol_kinase_sf"/>
</dbReference>
<dbReference type="SMART" id="SM00045">
    <property type="entry name" value="DAGKa"/>
    <property type="match status" value="1"/>
</dbReference>
<evidence type="ECO:0000256" key="3">
    <source>
        <dbReference type="ARBA" id="ARBA00022679"/>
    </source>
</evidence>
<evidence type="ECO:0000256" key="10">
    <source>
        <dbReference type="ARBA" id="ARBA00023204"/>
    </source>
</evidence>
<dbReference type="Proteomes" id="UP000008021">
    <property type="component" value="Chromosome 1"/>
</dbReference>
<evidence type="ECO:0000256" key="12">
    <source>
        <dbReference type="RuleBase" id="RU361128"/>
    </source>
</evidence>
<dbReference type="InterPro" id="IPR037607">
    <property type="entry name" value="DGK"/>
</dbReference>
<dbReference type="FunFam" id="3.60.15.10:FF:000061">
    <property type="entry name" value="Interstrand crosslink repair protein"/>
    <property type="match status" value="1"/>
</dbReference>
<evidence type="ECO:0000256" key="4">
    <source>
        <dbReference type="ARBA" id="ARBA00022741"/>
    </source>
</evidence>
<comment type="catalytic activity">
    <reaction evidence="12">
        <text>a 1,2-diacyl-sn-glycerol + ATP = a 1,2-diacyl-sn-glycero-3-phosphate + ADP + H(+)</text>
        <dbReference type="Rhea" id="RHEA:10272"/>
        <dbReference type="ChEBI" id="CHEBI:15378"/>
        <dbReference type="ChEBI" id="CHEBI:17815"/>
        <dbReference type="ChEBI" id="CHEBI:30616"/>
        <dbReference type="ChEBI" id="CHEBI:58608"/>
        <dbReference type="ChEBI" id="CHEBI:456216"/>
        <dbReference type="EC" id="2.7.1.107"/>
    </reaction>
</comment>
<feature type="region of interest" description="Disordered" evidence="13">
    <location>
        <begin position="1"/>
        <end position="31"/>
    </location>
</feature>
<evidence type="ECO:0000313" key="15">
    <source>
        <dbReference type="EnsemblPlants" id="OMERI01G30180.1"/>
    </source>
</evidence>
<dbReference type="InterPro" id="IPR011084">
    <property type="entry name" value="DRMBL"/>
</dbReference>
<dbReference type="AlphaFoldDB" id="A0A0E0C8K9"/>
<dbReference type="Pfam" id="PF00609">
    <property type="entry name" value="DAGK_acc"/>
    <property type="match status" value="1"/>
</dbReference>
<evidence type="ECO:0000256" key="9">
    <source>
        <dbReference type="ARBA" id="ARBA00023016"/>
    </source>
</evidence>
<dbReference type="FunFam" id="3.40.50.10330:FF:000016">
    <property type="entry name" value="Diacylglycerol kinase"/>
    <property type="match status" value="1"/>
</dbReference>
<evidence type="ECO:0000256" key="11">
    <source>
        <dbReference type="ARBA" id="ARBA00023242"/>
    </source>
</evidence>
<keyword evidence="5" id="KW-0227">DNA damage</keyword>
<feature type="region of interest" description="Disordered" evidence="13">
    <location>
        <begin position="406"/>
        <end position="429"/>
    </location>
</feature>
<dbReference type="GO" id="GO:0016020">
    <property type="term" value="C:membrane"/>
    <property type="evidence" value="ECO:0007669"/>
    <property type="project" value="TreeGrafter"/>
</dbReference>
<comment type="similarity">
    <text evidence="1 12">Belongs to the eukaryotic diacylglycerol kinase family.</text>
</comment>
<evidence type="ECO:0000256" key="13">
    <source>
        <dbReference type="SAM" id="MobiDB-lite"/>
    </source>
</evidence>
<comment type="subunit">
    <text evidence="2">Monomer.</text>
</comment>
<dbReference type="SUPFAM" id="SSF111331">
    <property type="entry name" value="NAD kinase/diacylglycerol kinase-like"/>
    <property type="match status" value="1"/>
</dbReference>
<evidence type="ECO:0000256" key="6">
    <source>
        <dbReference type="ARBA" id="ARBA00022777"/>
    </source>
</evidence>
<dbReference type="SUPFAM" id="SSF56281">
    <property type="entry name" value="Metallo-hydrolase/oxidoreductase"/>
    <property type="match status" value="1"/>
</dbReference>
<evidence type="ECO:0000256" key="7">
    <source>
        <dbReference type="ARBA" id="ARBA00022821"/>
    </source>
</evidence>
<keyword evidence="4 12" id="KW-0547">Nucleotide-binding</keyword>
<dbReference type="InterPro" id="IPR017438">
    <property type="entry name" value="ATP-NAD_kinase_N"/>
</dbReference>
<organism evidence="15">
    <name type="scientific">Oryza meridionalis</name>
    <dbReference type="NCBI Taxonomy" id="40149"/>
    <lineage>
        <taxon>Eukaryota</taxon>
        <taxon>Viridiplantae</taxon>
        <taxon>Streptophyta</taxon>
        <taxon>Embryophyta</taxon>
        <taxon>Tracheophyta</taxon>
        <taxon>Spermatophyta</taxon>
        <taxon>Magnoliopsida</taxon>
        <taxon>Liliopsida</taxon>
        <taxon>Poales</taxon>
        <taxon>Poaceae</taxon>
        <taxon>BOP clade</taxon>
        <taxon>Oryzoideae</taxon>
        <taxon>Oryzeae</taxon>
        <taxon>Oryzinae</taxon>
        <taxon>Oryza</taxon>
    </lineage>
</organism>
<dbReference type="Gene3D" id="2.60.200.40">
    <property type="match status" value="1"/>
</dbReference>
<feature type="compositionally biased region" description="Basic and acidic residues" evidence="13">
    <location>
        <begin position="15"/>
        <end position="28"/>
    </location>
</feature>
<protein>
    <recommendedName>
        <fullName evidence="12">Diacylglycerol kinase</fullName>
        <shortName evidence="12">DAG kinase</shortName>
        <ecNumber evidence="12">2.7.1.107</ecNumber>
    </recommendedName>
</protein>
<reference evidence="15" key="1">
    <citation type="submission" date="2015-04" db="UniProtKB">
        <authorList>
            <consortium name="EnsemblPlants"/>
        </authorList>
    </citation>
    <scope>IDENTIFICATION</scope>
</reference>
<dbReference type="EC" id="2.7.1.107" evidence="12"/>
<dbReference type="EnsemblPlants" id="OMERI01G30180.1">
    <property type="protein sequence ID" value="OMERI01G30180.1"/>
    <property type="gene ID" value="OMERI01G30180"/>
</dbReference>
<name>A0A0E0C8K9_9ORYZ</name>
<dbReference type="GO" id="GO:0005524">
    <property type="term" value="F:ATP binding"/>
    <property type="evidence" value="ECO:0007669"/>
    <property type="project" value="UniProtKB-KW"/>
</dbReference>
<keyword evidence="10" id="KW-0234">DNA repair</keyword>
<dbReference type="Gene3D" id="3.40.50.10330">
    <property type="entry name" value="Probable inorganic polyphosphate/atp-NAD kinase, domain 1"/>
    <property type="match status" value="1"/>
</dbReference>
<dbReference type="GO" id="GO:0006281">
    <property type="term" value="P:DNA repair"/>
    <property type="evidence" value="ECO:0007669"/>
    <property type="project" value="UniProtKB-KW"/>
</dbReference>
<keyword evidence="16" id="KW-1185">Reference proteome</keyword>
<dbReference type="Pfam" id="PF07522">
    <property type="entry name" value="DRMBL"/>
    <property type="match status" value="1"/>
</dbReference>
<accession>A0A0E0C8K9</accession>
<feature type="region of interest" description="Disordered" evidence="13">
    <location>
        <begin position="911"/>
        <end position="930"/>
    </location>
</feature>
<dbReference type="GO" id="GO:0006952">
    <property type="term" value="P:defense response"/>
    <property type="evidence" value="ECO:0007669"/>
    <property type="project" value="UniProtKB-KW"/>
</dbReference>
<keyword evidence="11" id="KW-0539">Nucleus</keyword>
<dbReference type="Pfam" id="PF00781">
    <property type="entry name" value="DAGK_cat"/>
    <property type="match status" value="1"/>
</dbReference>
<dbReference type="InterPro" id="IPR000756">
    <property type="entry name" value="Diacylglycerol_kin_accessory"/>
</dbReference>
<dbReference type="PANTHER" id="PTHR11255:SF122">
    <property type="entry name" value="DIACYLGLYCEROL KINASE"/>
    <property type="match status" value="1"/>
</dbReference>
<evidence type="ECO:0000259" key="14">
    <source>
        <dbReference type="PROSITE" id="PS50146"/>
    </source>
</evidence>
<keyword evidence="9" id="KW-0346">Stress response</keyword>
<keyword evidence="7" id="KW-0611">Plant defense</keyword>
<dbReference type="GO" id="GO:0007200">
    <property type="term" value="P:phospholipase C-activating G protein-coupled receptor signaling pathway"/>
    <property type="evidence" value="ECO:0007669"/>
    <property type="project" value="InterPro"/>
</dbReference>
<reference evidence="15" key="2">
    <citation type="submission" date="2018-05" db="EMBL/GenBank/DDBJ databases">
        <title>OmerRS3 (Oryza meridionalis Reference Sequence Version 3).</title>
        <authorList>
            <person name="Zhang J."/>
            <person name="Kudrna D."/>
            <person name="Lee S."/>
            <person name="Talag J."/>
            <person name="Welchert J."/>
            <person name="Wing R.A."/>
        </authorList>
    </citation>
    <scope>NUCLEOTIDE SEQUENCE [LARGE SCALE GENOMIC DNA]</scope>
    <source>
        <strain evidence="15">cv. OR44</strain>
    </source>
</reference>
<dbReference type="PROSITE" id="PS50146">
    <property type="entry name" value="DAGK"/>
    <property type="match status" value="1"/>
</dbReference>
<dbReference type="PANTHER" id="PTHR11255">
    <property type="entry name" value="DIACYLGLYCEROL KINASE"/>
    <property type="match status" value="1"/>
</dbReference>
<evidence type="ECO:0000256" key="1">
    <source>
        <dbReference type="ARBA" id="ARBA00009280"/>
    </source>
</evidence>
<dbReference type="GO" id="GO:0004143">
    <property type="term" value="F:ATP-dependent diacylglycerol kinase activity"/>
    <property type="evidence" value="ECO:0007669"/>
    <property type="project" value="UniProtKB-EC"/>
</dbReference>
<evidence type="ECO:0000256" key="2">
    <source>
        <dbReference type="ARBA" id="ARBA00011245"/>
    </source>
</evidence>
<keyword evidence="8 12" id="KW-0067">ATP-binding</keyword>
<dbReference type="STRING" id="40149.A0A0E0C8K9"/>
<evidence type="ECO:0000256" key="5">
    <source>
        <dbReference type="ARBA" id="ARBA00022763"/>
    </source>
</evidence>
<feature type="domain" description="DAGKc" evidence="14">
    <location>
        <begin position="498"/>
        <end position="651"/>
    </location>
</feature>
<keyword evidence="3 12" id="KW-0808">Transferase</keyword>
<dbReference type="Gramene" id="OMERI01G30180.1">
    <property type="protein sequence ID" value="OMERI01G30180.1"/>
    <property type="gene ID" value="OMERI01G30180"/>
</dbReference>
<dbReference type="InterPro" id="IPR001206">
    <property type="entry name" value="Diacylglycerol_kinase_cat_dom"/>
</dbReference>
<dbReference type="InterPro" id="IPR036866">
    <property type="entry name" value="RibonucZ/Hydroxyglut_hydro"/>
</dbReference>
<evidence type="ECO:0000313" key="16">
    <source>
        <dbReference type="Proteomes" id="UP000008021"/>
    </source>
</evidence>